<dbReference type="EMBL" id="JAUSWJ010000001">
    <property type="protein sequence ID" value="MDQ0516825.1"/>
    <property type="molecule type" value="Genomic_DNA"/>
</dbReference>
<proteinExistence type="predicted"/>
<gene>
    <name evidence="2" type="ORF">QO015_002438</name>
</gene>
<dbReference type="InterPro" id="IPR022037">
    <property type="entry name" value="DUF3606"/>
</dbReference>
<evidence type="ECO:0008006" key="4">
    <source>
        <dbReference type="Google" id="ProtNLM"/>
    </source>
</evidence>
<organism evidence="2 3">
    <name type="scientific">Kaistia geumhonensis</name>
    <dbReference type="NCBI Taxonomy" id="410839"/>
    <lineage>
        <taxon>Bacteria</taxon>
        <taxon>Pseudomonadati</taxon>
        <taxon>Pseudomonadota</taxon>
        <taxon>Alphaproteobacteria</taxon>
        <taxon>Hyphomicrobiales</taxon>
        <taxon>Kaistiaceae</taxon>
        <taxon>Kaistia</taxon>
    </lineage>
</organism>
<sequence>MADDPMKRGAQDRRQVSGSEDHEVRYFAEQNGVSMDEARRLIADHGNDRATLEAEAKKLRR</sequence>
<dbReference type="Pfam" id="PF12244">
    <property type="entry name" value="DUF3606"/>
    <property type="match status" value="1"/>
</dbReference>
<evidence type="ECO:0000313" key="3">
    <source>
        <dbReference type="Proteomes" id="UP001223743"/>
    </source>
</evidence>
<name>A0ABU0M7N8_9HYPH</name>
<feature type="region of interest" description="Disordered" evidence="1">
    <location>
        <begin position="1"/>
        <end position="24"/>
    </location>
</feature>
<evidence type="ECO:0000313" key="2">
    <source>
        <dbReference type="EMBL" id="MDQ0516825.1"/>
    </source>
</evidence>
<dbReference type="Proteomes" id="UP001223743">
    <property type="component" value="Unassembled WGS sequence"/>
</dbReference>
<accession>A0ABU0M7N8</accession>
<reference evidence="2 3" key="1">
    <citation type="submission" date="2023-07" db="EMBL/GenBank/DDBJ databases">
        <title>Genomic Encyclopedia of Type Strains, Phase IV (KMG-IV): sequencing the most valuable type-strain genomes for metagenomic binning, comparative biology and taxonomic classification.</title>
        <authorList>
            <person name="Goeker M."/>
        </authorList>
    </citation>
    <scope>NUCLEOTIDE SEQUENCE [LARGE SCALE GENOMIC DNA]</scope>
    <source>
        <strain evidence="2 3">B1-1</strain>
    </source>
</reference>
<evidence type="ECO:0000256" key="1">
    <source>
        <dbReference type="SAM" id="MobiDB-lite"/>
    </source>
</evidence>
<dbReference type="RefSeq" id="WP_266279110.1">
    <property type="nucleotide sequence ID" value="NZ_JAPKNF010000001.1"/>
</dbReference>
<protein>
    <recommendedName>
        <fullName evidence="4">DUF3606 domain-containing protein</fullName>
    </recommendedName>
</protein>
<keyword evidence="3" id="KW-1185">Reference proteome</keyword>
<comment type="caution">
    <text evidence="2">The sequence shown here is derived from an EMBL/GenBank/DDBJ whole genome shotgun (WGS) entry which is preliminary data.</text>
</comment>